<accession>A0ABM8VW59</accession>
<gene>
    <name evidence="1" type="ORF">GMARGA_LOCUS329</name>
</gene>
<proteinExistence type="predicted"/>
<organism evidence="1 2">
    <name type="scientific">Gigaspora margarita</name>
    <dbReference type="NCBI Taxonomy" id="4874"/>
    <lineage>
        <taxon>Eukaryota</taxon>
        <taxon>Fungi</taxon>
        <taxon>Fungi incertae sedis</taxon>
        <taxon>Mucoromycota</taxon>
        <taxon>Glomeromycotina</taxon>
        <taxon>Glomeromycetes</taxon>
        <taxon>Diversisporales</taxon>
        <taxon>Gigasporaceae</taxon>
        <taxon>Gigaspora</taxon>
    </lineage>
</organism>
<dbReference type="EMBL" id="CAJVQB010000051">
    <property type="protein sequence ID" value="CAG8461492.1"/>
    <property type="molecule type" value="Genomic_DNA"/>
</dbReference>
<comment type="caution">
    <text evidence="1">The sequence shown here is derived from an EMBL/GenBank/DDBJ whole genome shotgun (WGS) entry which is preliminary data.</text>
</comment>
<protein>
    <submittedName>
        <fullName evidence="1">46249_t:CDS:1</fullName>
    </submittedName>
</protein>
<keyword evidence="2" id="KW-1185">Reference proteome</keyword>
<evidence type="ECO:0000313" key="1">
    <source>
        <dbReference type="EMBL" id="CAG8461492.1"/>
    </source>
</evidence>
<sequence length="62" mass="7067">MEQYNSDEIENIIPSKQLEIWNMHHEDKESIIKKKGQGLAIIASNFLCACYDPLCLTEADAI</sequence>
<dbReference type="Proteomes" id="UP000789901">
    <property type="component" value="Unassembled WGS sequence"/>
</dbReference>
<reference evidence="1 2" key="1">
    <citation type="submission" date="2021-06" db="EMBL/GenBank/DDBJ databases">
        <authorList>
            <person name="Kallberg Y."/>
            <person name="Tangrot J."/>
            <person name="Rosling A."/>
        </authorList>
    </citation>
    <scope>NUCLEOTIDE SEQUENCE [LARGE SCALE GENOMIC DNA]</scope>
    <source>
        <strain evidence="1 2">120-4 pot B 10/14</strain>
    </source>
</reference>
<evidence type="ECO:0000313" key="2">
    <source>
        <dbReference type="Proteomes" id="UP000789901"/>
    </source>
</evidence>
<name>A0ABM8VW59_GIGMA</name>